<evidence type="ECO:0000313" key="5">
    <source>
        <dbReference type="EMBL" id="TRX75947.1"/>
    </source>
</evidence>
<dbReference type="Pfam" id="PF07729">
    <property type="entry name" value="FCD"/>
    <property type="match status" value="1"/>
</dbReference>
<evidence type="ECO:0000256" key="3">
    <source>
        <dbReference type="ARBA" id="ARBA00023163"/>
    </source>
</evidence>
<name>A0A553H2F7_9PSED</name>
<evidence type="ECO:0000313" key="6">
    <source>
        <dbReference type="Proteomes" id="UP000315235"/>
    </source>
</evidence>
<sequence>MKGTSHPTSLQVKLASQILSAIQSGEFAAGRHLKEVELASRFGVSRSPIRGALAYLASRSLIEPLPQQGYGVPRQLRTQRLPTRLPLSEDEELYRRLLGDRMARRLPDQIMESDVLRRYGVGKATLRRCLLRLSEEGVIQRRHGHGWLFLPTLNTPQKRYESYRYRMLVEPAALLEDSFGLCGDRLRQCRQRHLDLLAALPDGSGFFAANSEFHELLAASSGNSYILQAVRQQNRLLHLSESLRHPNPEDVRLSCREHLAILDALEQGENEWAATLMHRHLEVSSRRHHGADGQALDDGEDLAAEGRGGEVVAQAARASGG</sequence>
<dbReference type="SUPFAM" id="SSF46785">
    <property type="entry name" value="Winged helix' DNA-binding domain"/>
    <property type="match status" value="2"/>
</dbReference>
<dbReference type="SMART" id="SM00345">
    <property type="entry name" value="HTH_GNTR"/>
    <property type="match status" value="2"/>
</dbReference>
<keyword evidence="3" id="KW-0804">Transcription</keyword>
<dbReference type="InterPro" id="IPR011711">
    <property type="entry name" value="GntR_C"/>
</dbReference>
<dbReference type="InterPro" id="IPR036388">
    <property type="entry name" value="WH-like_DNA-bd_sf"/>
</dbReference>
<dbReference type="SUPFAM" id="SSF48008">
    <property type="entry name" value="GntR ligand-binding domain-like"/>
    <property type="match status" value="1"/>
</dbReference>
<dbReference type="InterPro" id="IPR000524">
    <property type="entry name" value="Tscrpt_reg_HTH_GntR"/>
</dbReference>
<evidence type="ECO:0000256" key="2">
    <source>
        <dbReference type="ARBA" id="ARBA00023125"/>
    </source>
</evidence>
<dbReference type="PANTHER" id="PTHR43537">
    <property type="entry name" value="TRANSCRIPTIONAL REGULATOR, GNTR FAMILY"/>
    <property type="match status" value="1"/>
</dbReference>
<dbReference type="PANTHER" id="PTHR43537:SF51">
    <property type="entry name" value="HTH-TYPE TRANSCRIPTIONAL REGULATOR LGOR-RELATED"/>
    <property type="match status" value="1"/>
</dbReference>
<dbReference type="GO" id="GO:0003700">
    <property type="term" value="F:DNA-binding transcription factor activity"/>
    <property type="evidence" value="ECO:0007669"/>
    <property type="project" value="InterPro"/>
</dbReference>
<reference evidence="5 6" key="1">
    <citation type="submission" date="2019-07" db="EMBL/GenBank/DDBJ databases">
        <title>Pseudomonas mangiferae sp. nov., isolated from bark of mango tree in Thailand.</title>
        <authorList>
            <person name="Srisuk N."/>
            <person name="Anurat P."/>
        </authorList>
    </citation>
    <scope>NUCLEOTIDE SEQUENCE [LARGE SCALE GENOMIC DNA]</scope>
    <source>
        <strain evidence="5 6">DMKU_BBB3-04</strain>
    </source>
</reference>
<organism evidence="5 6">
    <name type="scientific">Pseudomonas mangiferae</name>
    <dbReference type="NCBI Taxonomy" id="2593654"/>
    <lineage>
        <taxon>Bacteria</taxon>
        <taxon>Pseudomonadati</taxon>
        <taxon>Pseudomonadota</taxon>
        <taxon>Gammaproteobacteria</taxon>
        <taxon>Pseudomonadales</taxon>
        <taxon>Pseudomonadaceae</taxon>
        <taxon>Pseudomonas</taxon>
    </lineage>
</organism>
<dbReference type="InterPro" id="IPR008920">
    <property type="entry name" value="TF_FadR/GntR_C"/>
</dbReference>
<keyword evidence="2" id="KW-0238">DNA-binding</keyword>
<dbReference type="OrthoDB" id="7005926at2"/>
<dbReference type="PROSITE" id="PS50949">
    <property type="entry name" value="HTH_GNTR"/>
    <property type="match status" value="1"/>
</dbReference>
<dbReference type="InterPro" id="IPR036390">
    <property type="entry name" value="WH_DNA-bd_sf"/>
</dbReference>
<dbReference type="AlphaFoldDB" id="A0A553H2F7"/>
<evidence type="ECO:0000256" key="1">
    <source>
        <dbReference type="ARBA" id="ARBA00023015"/>
    </source>
</evidence>
<dbReference type="Gene3D" id="1.10.10.10">
    <property type="entry name" value="Winged helix-like DNA-binding domain superfamily/Winged helix DNA-binding domain"/>
    <property type="match status" value="2"/>
</dbReference>
<dbReference type="GO" id="GO:0003677">
    <property type="term" value="F:DNA binding"/>
    <property type="evidence" value="ECO:0007669"/>
    <property type="project" value="UniProtKB-KW"/>
</dbReference>
<keyword evidence="6" id="KW-1185">Reference proteome</keyword>
<dbReference type="Proteomes" id="UP000315235">
    <property type="component" value="Unassembled WGS sequence"/>
</dbReference>
<protein>
    <submittedName>
        <fullName evidence="5">GntR family transcriptional regulator</fullName>
    </submittedName>
</protein>
<accession>A0A553H2F7</accession>
<feature type="domain" description="HTH gntR-type" evidence="4">
    <location>
        <begin position="8"/>
        <end position="75"/>
    </location>
</feature>
<keyword evidence="1" id="KW-0805">Transcription regulation</keyword>
<gene>
    <name evidence="5" type="ORF">FM069_05785</name>
</gene>
<comment type="caution">
    <text evidence="5">The sequence shown here is derived from an EMBL/GenBank/DDBJ whole genome shotgun (WGS) entry which is preliminary data.</text>
</comment>
<dbReference type="SMART" id="SM00895">
    <property type="entry name" value="FCD"/>
    <property type="match status" value="1"/>
</dbReference>
<proteinExistence type="predicted"/>
<evidence type="ECO:0000259" key="4">
    <source>
        <dbReference type="PROSITE" id="PS50949"/>
    </source>
</evidence>
<dbReference type="Pfam" id="PF00392">
    <property type="entry name" value="GntR"/>
    <property type="match status" value="2"/>
</dbReference>
<dbReference type="RefSeq" id="WP_143487339.1">
    <property type="nucleotide sequence ID" value="NZ_VJOY01000003.1"/>
</dbReference>
<dbReference type="EMBL" id="VJOY01000003">
    <property type="protein sequence ID" value="TRX75947.1"/>
    <property type="molecule type" value="Genomic_DNA"/>
</dbReference>
<dbReference type="Gene3D" id="1.20.120.530">
    <property type="entry name" value="GntR ligand-binding domain-like"/>
    <property type="match status" value="1"/>
</dbReference>